<dbReference type="GO" id="GO:0003677">
    <property type="term" value="F:DNA binding"/>
    <property type="evidence" value="ECO:0007669"/>
    <property type="project" value="InterPro"/>
</dbReference>
<dbReference type="STRING" id="910964.GEAM_1432"/>
<dbReference type="PROSITE" id="PS51898">
    <property type="entry name" value="TYR_RECOMBINASE"/>
    <property type="match status" value="1"/>
</dbReference>
<keyword evidence="2" id="KW-1029">Fimbrium biogenesis</keyword>
<evidence type="ECO:0000313" key="8">
    <source>
        <dbReference type="EMBL" id="KFC82534.1"/>
    </source>
</evidence>
<dbReference type="PANTHER" id="PTHR30349">
    <property type="entry name" value="PHAGE INTEGRASE-RELATED"/>
    <property type="match status" value="1"/>
</dbReference>
<evidence type="ECO:0000256" key="5">
    <source>
        <dbReference type="ARBA" id="ARBA00023163"/>
    </source>
</evidence>
<dbReference type="AlphaFoldDB" id="A0A085GFN9"/>
<dbReference type="Proteomes" id="UP000028640">
    <property type="component" value="Unassembled WGS sequence"/>
</dbReference>
<keyword evidence="9" id="KW-1185">Reference proteome</keyword>
<evidence type="ECO:0000256" key="6">
    <source>
        <dbReference type="ARBA" id="ARBA00023172"/>
    </source>
</evidence>
<dbReference type="GO" id="GO:0015074">
    <property type="term" value="P:DNA integration"/>
    <property type="evidence" value="ECO:0007669"/>
    <property type="project" value="UniProtKB-KW"/>
</dbReference>
<dbReference type="InterPro" id="IPR050090">
    <property type="entry name" value="Tyrosine_recombinase_XerCD"/>
</dbReference>
<protein>
    <recommendedName>
        <fullName evidence="7">Tyr recombinase domain-containing protein</fullName>
    </recommendedName>
</protein>
<proteinExistence type="inferred from homology"/>
<dbReference type="PANTHER" id="PTHR30349:SF62">
    <property type="entry name" value="TYPE 1 FIMBRIAE REGULATORY PROTEIN FIMB-RELATED"/>
    <property type="match status" value="1"/>
</dbReference>
<reference evidence="8 9" key="1">
    <citation type="submission" date="2014-05" db="EMBL/GenBank/DDBJ databases">
        <title>ATOL: Assembling a taxonomically balanced genome-scale reconstruction of the evolutionary history of the Enterobacteriaceae.</title>
        <authorList>
            <person name="Plunkett G.III."/>
            <person name="Neeno-Eckwall E.C."/>
            <person name="Glasner J.D."/>
            <person name="Perna N.T."/>
        </authorList>
    </citation>
    <scope>NUCLEOTIDE SEQUENCE [LARGE SCALE GENOMIC DNA]</scope>
    <source>
        <strain evidence="8 9">ATCC 33852</strain>
    </source>
</reference>
<keyword evidence="6" id="KW-0233">DNA recombination</keyword>
<evidence type="ECO:0000256" key="1">
    <source>
        <dbReference type="ARBA" id="ARBA00008857"/>
    </source>
</evidence>
<dbReference type="InterPro" id="IPR011010">
    <property type="entry name" value="DNA_brk_join_enz"/>
</dbReference>
<dbReference type="InterPro" id="IPR002104">
    <property type="entry name" value="Integrase_catalytic"/>
</dbReference>
<keyword evidence="3" id="KW-0229">DNA integration</keyword>
<organism evidence="8 9">
    <name type="scientific">Ewingella americana (strain ATCC 33852 / DSM 4580 / CCUG 14506 / JCM 5911 / LMG 7869 / NCTC 12157 / CDC 1468-78)</name>
    <dbReference type="NCBI Taxonomy" id="910964"/>
    <lineage>
        <taxon>Bacteria</taxon>
        <taxon>Pseudomonadati</taxon>
        <taxon>Pseudomonadota</taxon>
        <taxon>Gammaproteobacteria</taxon>
        <taxon>Enterobacterales</taxon>
        <taxon>Yersiniaceae</taxon>
        <taxon>Ewingella</taxon>
    </lineage>
</organism>
<evidence type="ECO:0000313" key="9">
    <source>
        <dbReference type="Proteomes" id="UP000028640"/>
    </source>
</evidence>
<dbReference type="NCBIfam" id="NF007370">
    <property type="entry name" value="PRK09870.1"/>
    <property type="match status" value="1"/>
</dbReference>
<comment type="similarity">
    <text evidence="1">Belongs to the 'phage' integrase family.</text>
</comment>
<accession>A0A085GFN9</accession>
<dbReference type="Pfam" id="PF00589">
    <property type="entry name" value="Phage_integrase"/>
    <property type="match status" value="1"/>
</dbReference>
<dbReference type="Gene3D" id="1.10.443.10">
    <property type="entry name" value="Intergrase catalytic core"/>
    <property type="match status" value="1"/>
</dbReference>
<evidence type="ECO:0000256" key="3">
    <source>
        <dbReference type="ARBA" id="ARBA00022908"/>
    </source>
</evidence>
<sequence length="185" mass="21213">MEIKMQNFLDQKQIEKIIAATAMGRNSARDECMLLMCFIHGLRVTELINLRVSDVDLKTNRISVSRLKNGFAVQHPLQPREIVAIEKWLIFRSRFIDADTPWLFLSKHGGQLSRQQFYRLVRKYGETGGLDVQVHPHMLRHACGFALADKGLDTIVIQKYLGHRNIQNTTIYTATTASQYVAVEI</sequence>
<feature type="domain" description="Tyr recombinase" evidence="7">
    <location>
        <begin position="4"/>
        <end position="185"/>
    </location>
</feature>
<keyword evidence="4" id="KW-0805">Transcription regulation</keyword>
<evidence type="ECO:0000259" key="7">
    <source>
        <dbReference type="PROSITE" id="PS51898"/>
    </source>
</evidence>
<dbReference type="eggNOG" id="COG4974">
    <property type="taxonomic scope" value="Bacteria"/>
</dbReference>
<dbReference type="EMBL" id="JMPJ01000040">
    <property type="protein sequence ID" value="KFC82534.1"/>
    <property type="molecule type" value="Genomic_DNA"/>
</dbReference>
<name>A0A085GFN9_EWIA3</name>
<dbReference type="GO" id="GO:0006310">
    <property type="term" value="P:DNA recombination"/>
    <property type="evidence" value="ECO:0007669"/>
    <property type="project" value="UniProtKB-KW"/>
</dbReference>
<evidence type="ECO:0000256" key="2">
    <source>
        <dbReference type="ARBA" id="ARBA00022558"/>
    </source>
</evidence>
<evidence type="ECO:0000256" key="4">
    <source>
        <dbReference type="ARBA" id="ARBA00023015"/>
    </source>
</evidence>
<comment type="caution">
    <text evidence="8">The sequence shown here is derived from an EMBL/GenBank/DDBJ whole genome shotgun (WGS) entry which is preliminary data.</text>
</comment>
<dbReference type="SUPFAM" id="SSF56349">
    <property type="entry name" value="DNA breaking-rejoining enzymes"/>
    <property type="match status" value="1"/>
</dbReference>
<keyword evidence="5" id="KW-0804">Transcription</keyword>
<dbReference type="InterPro" id="IPR013762">
    <property type="entry name" value="Integrase-like_cat_sf"/>
</dbReference>
<gene>
    <name evidence="8" type="ORF">GEAM_1432</name>
</gene>